<comment type="caution">
    <text evidence="1">The sequence shown here is derived from an EMBL/GenBank/DDBJ whole genome shotgun (WGS) entry which is preliminary data.</text>
</comment>
<name>A0A4Q8QG36_9FLAO</name>
<protein>
    <submittedName>
        <fullName evidence="1">Uncharacterized protein</fullName>
    </submittedName>
</protein>
<dbReference type="Proteomes" id="UP000291981">
    <property type="component" value="Unassembled WGS sequence"/>
</dbReference>
<gene>
    <name evidence="1" type="ORF">EW142_03385</name>
</gene>
<evidence type="ECO:0000313" key="2">
    <source>
        <dbReference type="Proteomes" id="UP000291981"/>
    </source>
</evidence>
<reference evidence="1 2" key="1">
    <citation type="submission" date="2019-02" db="EMBL/GenBank/DDBJ databases">
        <title>Draft genome sequence of Muricauda sp. 176CP4-71.</title>
        <authorList>
            <person name="Park J.-S."/>
        </authorList>
    </citation>
    <scope>NUCLEOTIDE SEQUENCE [LARGE SCALE GENOMIC DNA]</scope>
    <source>
        <strain evidence="1 2">176CP4-71</strain>
    </source>
</reference>
<proteinExistence type="predicted"/>
<accession>A0A4Q8QG36</accession>
<dbReference type="RefSeq" id="WP_130609658.1">
    <property type="nucleotide sequence ID" value="NZ_SGIU01000001.1"/>
</dbReference>
<sequence length="109" mass="13088">MDDLTKDRPIPTQELLIRLERNNNVIQRLSRKLNSYTCEPTNYSCFEKLRDLKHDFKTFAGNQKQLVQMVKKERKMGESLKTEINKHIELFKRLESEMAAYLLDTNQYY</sequence>
<dbReference type="AlphaFoldDB" id="A0A4Q8QG36"/>
<evidence type="ECO:0000313" key="1">
    <source>
        <dbReference type="EMBL" id="TAI48854.1"/>
    </source>
</evidence>
<keyword evidence="2" id="KW-1185">Reference proteome</keyword>
<dbReference type="EMBL" id="SGIU01000001">
    <property type="protein sequence ID" value="TAI48854.1"/>
    <property type="molecule type" value="Genomic_DNA"/>
</dbReference>
<dbReference type="OrthoDB" id="1441767at2"/>
<organism evidence="1 2">
    <name type="scientific">Flagellimonas allohymeniacidonis</name>
    <dbReference type="NCBI Taxonomy" id="2517819"/>
    <lineage>
        <taxon>Bacteria</taxon>
        <taxon>Pseudomonadati</taxon>
        <taxon>Bacteroidota</taxon>
        <taxon>Flavobacteriia</taxon>
        <taxon>Flavobacteriales</taxon>
        <taxon>Flavobacteriaceae</taxon>
        <taxon>Flagellimonas</taxon>
    </lineage>
</organism>